<evidence type="ECO:0000313" key="2">
    <source>
        <dbReference type="EMBL" id="KOO24752.1"/>
    </source>
</evidence>
<feature type="non-terminal residue" evidence="2">
    <location>
        <position position="421"/>
    </location>
</feature>
<sequence length="421" mass="45419">MSARHVARVLSQRAQEHPDSSDDDYDAPKKPIRPAFQLPVEGDDDDNDSEEEALPLAAAHAEAEDDEAVASNSAGSRAAAIAAVWIVSAGAVDADGELKRRFGGKAPEWGRPHGLLKMESRALGDSKLFEFVWSDEYVRLQRTLESLVLASADPNMLMELLHHEPCHIGALLQLHDVATHTGQVELASELLQRAIWCHEAAVTPGFVNAWLAGGARMLGSLPANRPFFHALHKYTVAVSRRGCPKAAVALASLLLSLDRTDPTRIRCWLDILCLRASEPARVWLHALESPEACDRLPGFALSHALALHELAAAAQEGAPNTALAHTPFEAAAPPAGQAPSWADGGRAQLSTALLTFPQLLPTALQACAASSAPATKLAARWRRVFGEVLRTVPNTARPNGTLDHLITLYFERAAELWARTE</sequence>
<organism evidence="2 3">
    <name type="scientific">Chrysochromulina tobinii</name>
    <dbReference type="NCBI Taxonomy" id="1460289"/>
    <lineage>
        <taxon>Eukaryota</taxon>
        <taxon>Haptista</taxon>
        <taxon>Haptophyta</taxon>
        <taxon>Prymnesiophyceae</taxon>
        <taxon>Prymnesiales</taxon>
        <taxon>Chrysochromulinaceae</taxon>
        <taxon>Chrysochromulina</taxon>
    </lineage>
</organism>
<dbReference type="AlphaFoldDB" id="A0A0M0JEF0"/>
<evidence type="ECO:0000313" key="3">
    <source>
        <dbReference type="Proteomes" id="UP000037460"/>
    </source>
</evidence>
<dbReference type="EMBL" id="JWZX01003057">
    <property type="protein sequence ID" value="KOO24752.1"/>
    <property type="molecule type" value="Genomic_DNA"/>
</dbReference>
<reference evidence="3" key="1">
    <citation type="journal article" date="2015" name="PLoS Genet.">
        <title>Genome Sequence and Transcriptome Analyses of Chrysochromulina tobin: Metabolic Tools for Enhanced Algal Fitness in the Prominent Order Prymnesiales (Haptophyceae).</title>
        <authorList>
            <person name="Hovde B.T."/>
            <person name="Deodato C.R."/>
            <person name="Hunsperger H.M."/>
            <person name="Ryken S.A."/>
            <person name="Yost W."/>
            <person name="Jha R.K."/>
            <person name="Patterson J."/>
            <person name="Monnat R.J. Jr."/>
            <person name="Barlow S.B."/>
            <person name="Starkenburg S.R."/>
            <person name="Cattolico R.A."/>
        </authorList>
    </citation>
    <scope>NUCLEOTIDE SEQUENCE</scope>
    <source>
        <strain evidence="3">CCMP291</strain>
    </source>
</reference>
<protein>
    <submittedName>
        <fullName evidence="2">Transcription factor 25-like protein</fullName>
    </submittedName>
</protein>
<name>A0A0M0JEF0_9EUKA</name>
<dbReference type="Proteomes" id="UP000037460">
    <property type="component" value="Unassembled WGS sequence"/>
</dbReference>
<comment type="caution">
    <text evidence="2">The sequence shown here is derived from an EMBL/GenBank/DDBJ whole genome shotgun (WGS) entry which is preliminary data.</text>
</comment>
<feature type="compositionally biased region" description="Acidic residues" evidence="1">
    <location>
        <begin position="41"/>
        <end position="53"/>
    </location>
</feature>
<dbReference type="OrthoDB" id="205993at2759"/>
<accession>A0A0M0JEF0</accession>
<dbReference type="PANTHER" id="PTHR22684:SF0">
    <property type="entry name" value="RIBOSOME QUALITY CONTROL COMPLEX SUBUNIT TCF25"/>
    <property type="match status" value="1"/>
</dbReference>
<dbReference type="InterPro" id="IPR006994">
    <property type="entry name" value="TCF25/Rqc1"/>
</dbReference>
<dbReference type="Pfam" id="PF04910">
    <property type="entry name" value="Tcf25"/>
    <property type="match status" value="1"/>
</dbReference>
<evidence type="ECO:0000256" key="1">
    <source>
        <dbReference type="SAM" id="MobiDB-lite"/>
    </source>
</evidence>
<proteinExistence type="predicted"/>
<dbReference type="PANTHER" id="PTHR22684">
    <property type="entry name" value="NULP1-RELATED"/>
    <property type="match status" value="1"/>
</dbReference>
<gene>
    <name evidence="2" type="ORF">Ctob_003433</name>
</gene>
<dbReference type="GO" id="GO:1990112">
    <property type="term" value="C:RQC complex"/>
    <property type="evidence" value="ECO:0007669"/>
    <property type="project" value="TreeGrafter"/>
</dbReference>
<feature type="region of interest" description="Disordered" evidence="1">
    <location>
        <begin position="1"/>
        <end position="71"/>
    </location>
</feature>
<keyword evidence="3" id="KW-1185">Reference proteome</keyword>